<dbReference type="PANTHER" id="PTHR38926">
    <property type="entry name" value="F-BOX DOMAIN CONTAINING PROTEIN, EXPRESSED"/>
    <property type="match status" value="1"/>
</dbReference>
<dbReference type="Pfam" id="PF12937">
    <property type="entry name" value="F-box-like"/>
    <property type="match status" value="1"/>
</dbReference>
<evidence type="ECO:0000313" key="3">
    <source>
        <dbReference type="EMBL" id="KAG2652230.1"/>
    </source>
</evidence>
<evidence type="ECO:0000259" key="1">
    <source>
        <dbReference type="Pfam" id="PF12937"/>
    </source>
</evidence>
<organism evidence="3 4">
    <name type="scientific">Panicum virgatum</name>
    <name type="common">Blackwell switchgrass</name>
    <dbReference type="NCBI Taxonomy" id="38727"/>
    <lineage>
        <taxon>Eukaryota</taxon>
        <taxon>Viridiplantae</taxon>
        <taxon>Streptophyta</taxon>
        <taxon>Embryophyta</taxon>
        <taxon>Tracheophyta</taxon>
        <taxon>Spermatophyta</taxon>
        <taxon>Magnoliopsida</taxon>
        <taxon>Liliopsida</taxon>
        <taxon>Poales</taxon>
        <taxon>Poaceae</taxon>
        <taxon>PACMAD clade</taxon>
        <taxon>Panicoideae</taxon>
        <taxon>Panicodae</taxon>
        <taxon>Paniceae</taxon>
        <taxon>Panicinae</taxon>
        <taxon>Panicum</taxon>
        <taxon>Panicum sect. Hiantes</taxon>
    </lineage>
</organism>
<dbReference type="FunFam" id="1.20.1280.50:FF:000037">
    <property type="entry name" value="F-box protein SKIP19"/>
    <property type="match status" value="1"/>
</dbReference>
<dbReference type="InterPro" id="IPR032675">
    <property type="entry name" value="LRR_dom_sf"/>
</dbReference>
<dbReference type="InterPro" id="IPR055411">
    <property type="entry name" value="LRR_FXL15/At3g58940/PEG3-like"/>
</dbReference>
<keyword evidence="4" id="KW-1185">Reference proteome</keyword>
<evidence type="ECO:0008006" key="5">
    <source>
        <dbReference type="Google" id="ProtNLM"/>
    </source>
</evidence>
<dbReference type="SUPFAM" id="SSF81383">
    <property type="entry name" value="F-box domain"/>
    <property type="match status" value="1"/>
</dbReference>
<dbReference type="Pfam" id="PF24758">
    <property type="entry name" value="LRR_At5g56370"/>
    <property type="match status" value="1"/>
</dbReference>
<feature type="domain" description="F-box" evidence="1">
    <location>
        <begin position="32"/>
        <end position="77"/>
    </location>
</feature>
<evidence type="ECO:0000259" key="2">
    <source>
        <dbReference type="Pfam" id="PF24758"/>
    </source>
</evidence>
<dbReference type="InterPro" id="IPR001810">
    <property type="entry name" value="F-box_dom"/>
</dbReference>
<feature type="domain" description="F-box/LRR-repeat protein 15/At3g58940/PEG3-like LRR" evidence="2">
    <location>
        <begin position="195"/>
        <end position="279"/>
    </location>
</feature>
<dbReference type="AlphaFoldDB" id="A0A8T0WWL7"/>
<protein>
    <recommendedName>
        <fullName evidence="5">F-box domain-containing protein</fullName>
    </recommendedName>
</protein>
<proteinExistence type="predicted"/>
<name>A0A8T0WWL7_PANVG</name>
<dbReference type="EMBL" id="CM029038">
    <property type="protein sequence ID" value="KAG2652230.1"/>
    <property type="molecule type" value="Genomic_DNA"/>
</dbReference>
<dbReference type="InterPro" id="IPR036047">
    <property type="entry name" value="F-box-like_dom_sf"/>
</dbReference>
<dbReference type="Gene3D" id="1.20.1280.50">
    <property type="match status" value="1"/>
</dbReference>
<dbReference type="PANTHER" id="PTHR38926:SF71">
    <property type="entry name" value="OS08G0194350 PROTEIN"/>
    <property type="match status" value="1"/>
</dbReference>
<dbReference type="Gene3D" id="3.80.10.10">
    <property type="entry name" value="Ribonuclease Inhibitor"/>
    <property type="match status" value="1"/>
</dbReference>
<accession>A0A8T0WWL7</accession>
<gene>
    <name evidence="3" type="ORF">PVAP13_1NG337500</name>
</gene>
<comment type="caution">
    <text evidence="3">The sequence shown here is derived from an EMBL/GenBank/DDBJ whole genome shotgun (WGS) entry which is preliminary data.</text>
</comment>
<reference evidence="3" key="1">
    <citation type="submission" date="2020-05" db="EMBL/GenBank/DDBJ databases">
        <title>WGS assembly of Panicum virgatum.</title>
        <authorList>
            <person name="Lovell J.T."/>
            <person name="Jenkins J."/>
            <person name="Shu S."/>
            <person name="Juenger T.E."/>
            <person name="Schmutz J."/>
        </authorList>
    </citation>
    <scope>NUCLEOTIDE SEQUENCE</scope>
    <source>
        <strain evidence="3">AP13</strain>
    </source>
</reference>
<dbReference type="Proteomes" id="UP000823388">
    <property type="component" value="Chromosome 1N"/>
</dbReference>
<sequence>MATTVHHPRCVEGIVAPPIGTGGDSPVPARDWSELPLDALASIFVKLGAIEILMGTGLVCRSWLQAAELPELWRFVDMARHKVVDDISDNMEAFRVSPVEPKINCDVLCAMARVAVYRSRGKLDVFVAKWFVTDQLLEYISNRSPALKALGLVSCGGVSNEGFTQLINKCPLLEDLLLVFCHNVGGRDVYEATGRACPQLRRFRLRKRAFCFHGSGEALGVAAMHGLRTLALLGSDVTNDELASVLDGCPHLELLHLSDDCFNIGADDALRARCARIKSLVLPPLHREIDDGDYYEIDVVGSDSD</sequence>
<dbReference type="SUPFAM" id="SSF52047">
    <property type="entry name" value="RNI-like"/>
    <property type="match status" value="1"/>
</dbReference>
<evidence type="ECO:0000313" key="4">
    <source>
        <dbReference type="Proteomes" id="UP000823388"/>
    </source>
</evidence>